<comment type="similarity">
    <text evidence="1">Belongs to the UPF0065 (bug) family.</text>
</comment>
<dbReference type="PANTHER" id="PTHR42928">
    <property type="entry name" value="TRICARBOXYLATE-BINDING PROTEIN"/>
    <property type="match status" value="1"/>
</dbReference>
<dbReference type="Pfam" id="PF03401">
    <property type="entry name" value="TctC"/>
    <property type="match status" value="1"/>
</dbReference>
<evidence type="ECO:0000256" key="1">
    <source>
        <dbReference type="ARBA" id="ARBA00006987"/>
    </source>
</evidence>
<dbReference type="SUPFAM" id="SSF53850">
    <property type="entry name" value="Periplasmic binding protein-like II"/>
    <property type="match status" value="1"/>
</dbReference>
<dbReference type="Gene3D" id="3.40.190.150">
    <property type="entry name" value="Bordetella uptake gene, domain 1"/>
    <property type="match status" value="1"/>
</dbReference>
<dbReference type="InterPro" id="IPR005064">
    <property type="entry name" value="BUG"/>
</dbReference>
<evidence type="ECO:0000313" key="4">
    <source>
        <dbReference type="Proteomes" id="UP001597314"/>
    </source>
</evidence>
<evidence type="ECO:0000313" key="3">
    <source>
        <dbReference type="EMBL" id="MFD2183644.1"/>
    </source>
</evidence>
<dbReference type="PANTHER" id="PTHR42928:SF5">
    <property type="entry name" value="BLR1237 PROTEIN"/>
    <property type="match status" value="1"/>
</dbReference>
<organism evidence="3 4">
    <name type="scientific">Rhodoplanes azumiensis</name>
    <dbReference type="NCBI Taxonomy" id="1897628"/>
    <lineage>
        <taxon>Bacteria</taxon>
        <taxon>Pseudomonadati</taxon>
        <taxon>Pseudomonadota</taxon>
        <taxon>Alphaproteobacteria</taxon>
        <taxon>Hyphomicrobiales</taxon>
        <taxon>Nitrobacteraceae</taxon>
        <taxon>Rhodoplanes</taxon>
    </lineage>
</organism>
<protein>
    <submittedName>
        <fullName evidence="3">Bug family tripartite tricarboxylate transporter substrate binding protein</fullName>
    </submittedName>
</protein>
<evidence type="ECO:0000256" key="2">
    <source>
        <dbReference type="SAM" id="SignalP"/>
    </source>
</evidence>
<accession>A0ABW5AL88</accession>
<name>A0ABW5AL88_9BRAD</name>
<dbReference type="PROSITE" id="PS51318">
    <property type="entry name" value="TAT"/>
    <property type="match status" value="1"/>
</dbReference>
<dbReference type="EMBL" id="JBHUIW010000019">
    <property type="protein sequence ID" value="MFD2183644.1"/>
    <property type="molecule type" value="Genomic_DNA"/>
</dbReference>
<comment type="caution">
    <text evidence="3">The sequence shown here is derived from an EMBL/GenBank/DDBJ whole genome shotgun (WGS) entry which is preliminary data.</text>
</comment>
<dbReference type="Proteomes" id="UP001597314">
    <property type="component" value="Unassembled WGS sequence"/>
</dbReference>
<dbReference type="Gene3D" id="3.40.190.10">
    <property type="entry name" value="Periplasmic binding protein-like II"/>
    <property type="match status" value="1"/>
</dbReference>
<keyword evidence="2" id="KW-0732">Signal</keyword>
<dbReference type="InterPro" id="IPR042100">
    <property type="entry name" value="Bug_dom1"/>
</dbReference>
<dbReference type="PIRSF" id="PIRSF017082">
    <property type="entry name" value="YflP"/>
    <property type="match status" value="1"/>
</dbReference>
<dbReference type="CDD" id="cd07012">
    <property type="entry name" value="PBP2_Bug_TTT"/>
    <property type="match status" value="1"/>
</dbReference>
<keyword evidence="4" id="KW-1185">Reference proteome</keyword>
<feature type="chain" id="PRO_5046126310" evidence="2">
    <location>
        <begin position="26"/>
        <end position="330"/>
    </location>
</feature>
<feature type="signal peptide" evidence="2">
    <location>
        <begin position="1"/>
        <end position="25"/>
    </location>
</feature>
<dbReference type="InterPro" id="IPR006311">
    <property type="entry name" value="TAT_signal"/>
</dbReference>
<gene>
    <name evidence="3" type="ORF">ACFSOX_15925</name>
</gene>
<reference evidence="4" key="1">
    <citation type="journal article" date="2019" name="Int. J. Syst. Evol. Microbiol.">
        <title>The Global Catalogue of Microorganisms (GCM) 10K type strain sequencing project: providing services to taxonomists for standard genome sequencing and annotation.</title>
        <authorList>
            <consortium name="The Broad Institute Genomics Platform"/>
            <consortium name="The Broad Institute Genome Sequencing Center for Infectious Disease"/>
            <person name="Wu L."/>
            <person name="Ma J."/>
        </authorList>
    </citation>
    <scope>NUCLEOTIDE SEQUENCE [LARGE SCALE GENOMIC DNA]</scope>
    <source>
        <strain evidence="4">CGMCC 1.6774</strain>
    </source>
</reference>
<dbReference type="RefSeq" id="WP_378478799.1">
    <property type="nucleotide sequence ID" value="NZ_JBHUIW010000019.1"/>
</dbReference>
<proteinExistence type="inferred from homology"/>
<sequence>MTILSRRRFNDLALSGLALSGLALAGSRTPAAAQGGPTVTVVVPYTAGSAPDLFARLLTEHLHKAMDRTMIVENRVGASGNLGTLSVARATPDGTTLLVTANTIVMNPSLFKSLQYDPVKSFEPVAALVTANFALVVNAGLGTRTLADFVAKAKTAKDPINYGSPGIGTPHHLCMELFRRRAGIELVHVPYRGLAPAVTDLAGGHISAMFMQVNAALELAKQGRVDVLALMGTARNPIAPDLATFAEQGIKDVDVDNWWAMFAPAGTPAEIVATLNGRVNEVLKRPDVLKAMETQGQTPMGGPPEVLKQLVETDRARWAEVIKAAGIALD</sequence>